<evidence type="ECO:0000313" key="4">
    <source>
        <dbReference type="Proteomes" id="UP000292235"/>
    </source>
</evidence>
<dbReference type="EMBL" id="CP036455">
    <property type="protein sequence ID" value="QBI52268.1"/>
    <property type="molecule type" value="Genomic_DNA"/>
</dbReference>
<feature type="region of interest" description="Disordered" evidence="1">
    <location>
        <begin position="84"/>
        <end position="177"/>
    </location>
</feature>
<proteinExistence type="predicted"/>
<evidence type="ECO:0000313" key="3">
    <source>
        <dbReference type="EMBL" id="QBI52268.1"/>
    </source>
</evidence>
<dbReference type="KEGG" id="strr:EKD16_02260"/>
<dbReference type="RefSeq" id="WP_242677199.1">
    <property type="nucleotide sequence ID" value="NZ_CP036455.1"/>
</dbReference>
<organism evidence="3 4">
    <name type="scientific">Streptomonospora litoralis</name>
    <dbReference type="NCBI Taxonomy" id="2498135"/>
    <lineage>
        <taxon>Bacteria</taxon>
        <taxon>Bacillati</taxon>
        <taxon>Actinomycetota</taxon>
        <taxon>Actinomycetes</taxon>
        <taxon>Streptosporangiales</taxon>
        <taxon>Nocardiopsidaceae</taxon>
        <taxon>Streptomonospora</taxon>
    </lineage>
</organism>
<dbReference type="Proteomes" id="UP000292235">
    <property type="component" value="Chromosome"/>
</dbReference>
<name>A0A4P6PVT0_9ACTN</name>
<feature type="compositionally biased region" description="Low complexity" evidence="1">
    <location>
        <begin position="164"/>
        <end position="177"/>
    </location>
</feature>
<evidence type="ECO:0000256" key="2">
    <source>
        <dbReference type="SAM" id="Phobius"/>
    </source>
</evidence>
<feature type="transmembrane region" description="Helical" evidence="2">
    <location>
        <begin position="232"/>
        <end position="249"/>
    </location>
</feature>
<evidence type="ECO:0000256" key="1">
    <source>
        <dbReference type="SAM" id="MobiDB-lite"/>
    </source>
</evidence>
<gene>
    <name evidence="3" type="ORF">EKD16_02260</name>
</gene>
<accession>A0A4P6PVT0</accession>
<reference evidence="3 4" key="1">
    <citation type="submission" date="2019-02" db="EMBL/GenBank/DDBJ databases">
        <authorList>
            <person name="Khodamoradi S."/>
            <person name="Hahnke R.L."/>
            <person name="Kaempfer P."/>
            <person name="Schumann P."/>
            <person name="Rohde M."/>
            <person name="Steinert M."/>
            <person name="Luzhetskyy A."/>
            <person name="Wink J."/>
            <person name="Ruckert C."/>
        </authorList>
    </citation>
    <scope>NUCLEOTIDE SEQUENCE [LARGE SCALE GENOMIC DNA]</scope>
    <source>
        <strain evidence="3 4">M2</strain>
    </source>
</reference>
<dbReference type="AlphaFoldDB" id="A0A4P6PVT0"/>
<keyword evidence="4" id="KW-1185">Reference proteome</keyword>
<feature type="transmembrane region" description="Helical" evidence="2">
    <location>
        <begin position="197"/>
        <end position="220"/>
    </location>
</feature>
<protein>
    <submittedName>
        <fullName evidence="3">Uncharacterized protein</fullName>
    </submittedName>
</protein>
<sequence>MTPQAEQLVLQYLSRVADAAYGHVTARGRTAYLADLRSRIHRACAAAGAETSDDVRRILRGFGRPAELVARELAADFQGAIPPETAVRPAAGGSAAEPDALGSEGADAAANGAATEDTAPDADGSAVRGSAAAVPANRPVRLPPPWRATGGRDADQRTGVRPLGRPSAGASGRSRGAALPTGLPAALRRHPPEALAVALYAAAAGVGVLAGAWLIGAAVVALSRVWTGLDKAVGVGVPVLATLVGMAVWESGAEYIYIDEIIWESLADTGIVGLRLAAAGACVYLALRLPRPNSG</sequence>
<keyword evidence="2" id="KW-0472">Membrane</keyword>
<keyword evidence="2" id="KW-1133">Transmembrane helix</keyword>
<feature type="compositionally biased region" description="Low complexity" evidence="1">
    <location>
        <begin position="104"/>
        <end position="117"/>
    </location>
</feature>
<feature type="transmembrane region" description="Helical" evidence="2">
    <location>
        <begin position="269"/>
        <end position="287"/>
    </location>
</feature>
<keyword evidence="2" id="KW-0812">Transmembrane</keyword>